<protein>
    <submittedName>
        <fullName evidence="3">Alpha/beta fold hydrolase</fullName>
    </submittedName>
</protein>
<evidence type="ECO:0000256" key="1">
    <source>
        <dbReference type="PIRSR" id="PIRSR017388-1"/>
    </source>
</evidence>
<dbReference type="SUPFAM" id="SSF53474">
    <property type="entry name" value="alpha/beta-Hydrolases"/>
    <property type="match status" value="1"/>
</dbReference>
<accession>A0AAW8U1P2</accession>
<organism evidence="3 4">
    <name type="scientific">Enterococcus asini</name>
    <dbReference type="NCBI Taxonomy" id="57732"/>
    <lineage>
        <taxon>Bacteria</taxon>
        <taxon>Bacillati</taxon>
        <taxon>Bacillota</taxon>
        <taxon>Bacilli</taxon>
        <taxon>Lactobacillales</taxon>
        <taxon>Enterococcaceae</taxon>
        <taxon>Enterococcus</taxon>
    </lineage>
</organism>
<comment type="caution">
    <text evidence="3">The sequence shown here is derived from an EMBL/GenBank/DDBJ whole genome shotgun (WGS) entry which is preliminary data.</text>
</comment>
<name>A0AAW8U1P2_9ENTE</name>
<dbReference type="Proteomes" id="UP001256711">
    <property type="component" value="Unassembled WGS sequence"/>
</dbReference>
<dbReference type="PIRSF" id="PIRSF017388">
    <property type="entry name" value="Esterase_lipase"/>
    <property type="match status" value="1"/>
</dbReference>
<dbReference type="EMBL" id="JARQBJ010000002">
    <property type="protein sequence ID" value="MDT2809903.1"/>
    <property type="molecule type" value="Genomic_DNA"/>
</dbReference>
<evidence type="ECO:0000313" key="3">
    <source>
        <dbReference type="EMBL" id="MDT2809903.1"/>
    </source>
</evidence>
<dbReference type="RefSeq" id="WP_311835210.1">
    <property type="nucleotide sequence ID" value="NZ_JARQBJ010000002.1"/>
</dbReference>
<feature type="active site" description="Charge relay system" evidence="1">
    <location>
        <position position="193"/>
    </location>
</feature>
<sequence length="251" mass="27613">MENLPKPFYSKKSQRGVLLLHAYSGSANDVRMLARSLEKANYTVYAPILSGHGTLEPLDILTASVEQWRQDVRDSVAYLKNEGITQLAVFGLSMGGILAMDLLTEDDPAIIAGGVFCSPLFPGSNRVTESFLRYSEGVYRKQGLAESVAKERLDQLAARQPEQLQAIENLAAKAAQKLPNVTQPVYIAQGGADQMIDPTTAYHTLQALSQTDVSFHWFAKSGHVITVAAEHQQFEATVGQFIENLTWNEEN</sequence>
<dbReference type="InterPro" id="IPR029058">
    <property type="entry name" value="AB_hydrolase_fold"/>
</dbReference>
<feature type="active site" description="Nucleophile" evidence="1">
    <location>
        <position position="93"/>
    </location>
</feature>
<dbReference type="AlphaFoldDB" id="A0AAW8U1P2"/>
<dbReference type="InterPro" id="IPR051044">
    <property type="entry name" value="MAG_DAG_Lipase"/>
</dbReference>
<dbReference type="Gene3D" id="3.40.50.1820">
    <property type="entry name" value="alpha/beta hydrolase"/>
    <property type="match status" value="1"/>
</dbReference>
<feature type="active site" description="Charge relay system" evidence="1">
    <location>
        <position position="223"/>
    </location>
</feature>
<dbReference type="GO" id="GO:0052689">
    <property type="term" value="F:carboxylic ester hydrolase activity"/>
    <property type="evidence" value="ECO:0007669"/>
    <property type="project" value="InterPro"/>
</dbReference>
<gene>
    <name evidence="3" type="ORF">P7H43_05355</name>
</gene>
<dbReference type="InterPro" id="IPR012354">
    <property type="entry name" value="Esterase_lipase"/>
</dbReference>
<dbReference type="Pfam" id="PF12146">
    <property type="entry name" value="Hydrolase_4"/>
    <property type="match status" value="1"/>
</dbReference>
<proteinExistence type="predicted"/>
<dbReference type="PANTHER" id="PTHR11614">
    <property type="entry name" value="PHOSPHOLIPASE-RELATED"/>
    <property type="match status" value="1"/>
</dbReference>
<keyword evidence="3" id="KW-0378">Hydrolase</keyword>
<dbReference type="InterPro" id="IPR022742">
    <property type="entry name" value="Hydrolase_4"/>
</dbReference>
<feature type="domain" description="Serine aminopeptidase S33" evidence="2">
    <location>
        <begin position="14"/>
        <end position="169"/>
    </location>
</feature>
<evidence type="ECO:0000259" key="2">
    <source>
        <dbReference type="Pfam" id="PF12146"/>
    </source>
</evidence>
<evidence type="ECO:0000313" key="4">
    <source>
        <dbReference type="Proteomes" id="UP001256711"/>
    </source>
</evidence>
<reference evidence="3" key="1">
    <citation type="submission" date="2023-03" db="EMBL/GenBank/DDBJ databases">
        <authorList>
            <person name="Shen W."/>
            <person name="Cai J."/>
        </authorList>
    </citation>
    <scope>NUCLEOTIDE SEQUENCE</scope>
    <source>
        <strain evidence="3">B226-2</strain>
    </source>
</reference>